<feature type="transmembrane region" description="Helical" evidence="6">
    <location>
        <begin position="299"/>
        <end position="324"/>
    </location>
</feature>
<keyword evidence="4 6" id="KW-1133">Transmembrane helix</keyword>
<feature type="transmembrane region" description="Helical" evidence="6">
    <location>
        <begin position="232"/>
        <end position="253"/>
    </location>
</feature>
<dbReference type="GO" id="GO:0015501">
    <property type="term" value="F:glutamate:sodium symporter activity"/>
    <property type="evidence" value="ECO:0007669"/>
    <property type="project" value="TreeGrafter"/>
</dbReference>
<dbReference type="InterPro" id="IPR001991">
    <property type="entry name" value="Na-dicarboxylate_symporter"/>
</dbReference>
<keyword evidence="9" id="KW-1185">Reference proteome</keyword>
<evidence type="ECO:0000256" key="1">
    <source>
        <dbReference type="ARBA" id="ARBA00004141"/>
    </source>
</evidence>
<dbReference type="PANTHER" id="PTHR11958:SF63">
    <property type="entry name" value="AMINO ACID TRANSPORTER"/>
    <property type="match status" value="1"/>
</dbReference>
<feature type="transmembrane region" description="Helical" evidence="6">
    <location>
        <begin position="359"/>
        <end position="386"/>
    </location>
</feature>
<evidence type="ECO:0000256" key="2">
    <source>
        <dbReference type="ARBA" id="ARBA00022448"/>
    </source>
</evidence>
<feature type="transmembrane region" description="Helical" evidence="6">
    <location>
        <begin position="91"/>
        <end position="108"/>
    </location>
</feature>
<proteinExistence type="inferred from homology"/>
<keyword evidence="5 6" id="KW-0472">Membrane</keyword>
<dbReference type="InterPro" id="IPR050746">
    <property type="entry name" value="DAACS"/>
</dbReference>
<feature type="transmembrane region" description="Helical" evidence="6">
    <location>
        <begin position="265"/>
        <end position="293"/>
    </location>
</feature>
<protein>
    <recommendedName>
        <fullName evidence="6">Amino acid transporter</fullName>
    </recommendedName>
</protein>
<dbReference type="SUPFAM" id="SSF118215">
    <property type="entry name" value="Proton glutamate symport protein"/>
    <property type="match status" value="1"/>
</dbReference>
<dbReference type="GO" id="GO:0005313">
    <property type="term" value="F:L-glutamate transmembrane transporter activity"/>
    <property type="evidence" value="ECO:0007669"/>
    <property type="project" value="TreeGrafter"/>
</dbReference>
<dbReference type="Proteomes" id="UP000034680">
    <property type="component" value="Unassembled WGS sequence"/>
</dbReference>
<evidence type="ECO:0000256" key="5">
    <source>
        <dbReference type="ARBA" id="ARBA00023136"/>
    </source>
</evidence>
<dbReference type="GO" id="GO:0005886">
    <property type="term" value="C:plasma membrane"/>
    <property type="evidence" value="ECO:0007669"/>
    <property type="project" value="TreeGrafter"/>
</dbReference>
<dbReference type="Gene3D" id="1.10.3860.10">
    <property type="entry name" value="Sodium:dicarboxylate symporter"/>
    <property type="match status" value="2"/>
</dbReference>
<evidence type="ECO:0000256" key="3">
    <source>
        <dbReference type="ARBA" id="ARBA00022692"/>
    </source>
</evidence>
<accession>A0A0G2FEU7</accession>
<gene>
    <name evidence="8" type="ORF">UCDDA912_g07380</name>
</gene>
<dbReference type="GO" id="GO:0015175">
    <property type="term" value="F:neutral L-amino acid transmembrane transporter activity"/>
    <property type="evidence" value="ECO:0007669"/>
    <property type="project" value="TreeGrafter"/>
</dbReference>
<name>A0A0G2FEU7_9PEZI</name>
<evidence type="ECO:0000313" key="8">
    <source>
        <dbReference type="EMBL" id="KKY32674.1"/>
    </source>
</evidence>
<dbReference type="AlphaFoldDB" id="A0A0G2FEU7"/>
<organism evidence="8 9">
    <name type="scientific">Diaporthe ampelina</name>
    <dbReference type="NCBI Taxonomy" id="1214573"/>
    <lineage>
        <taxon>Eukaryota</taxon>
        <taxon>Fungi</taxon>
        <taxon>Dikarya</taxon>
        <taxon>Ascomycota</taxon>
        <taxon>Pezizomycotina</taxon>
        <taxon>Sordariomycetes</taxon>
        <taxon>Sordariomycetidae</taxon>
        <taxon>Diaporthales</taxon>
        <taxon>Diaporthaceae</taxon>
        <taxon>Diaporthe</taxon>
    </lineage>
</organism>
<evidence type="ECO:0000256" key="7">
    <source>
        <dbReference type="SAM" id="MobiDB-lite"/>
    </source>
</evidence>
<keyword evidence="6" id="KW-0769">Symport</keyword>
<dbReference type="OrthoDB" id="5877963at2759"/>
<evidence type="ECO:0000313" key="9">
    <source>
        <dbReference type="Proteomes" id="UP000034680"/>
    </source>
</evidence>
<dbReference type="Pfam" id="PF00375">
    <property type="entry name" value="SDF"/>
    <property type="match status" value="1"/>
</dbReference>
<dbReference type="InterPro" id="IPR036458">
    <property type="entry name" value="Na:dicarbo_symporter_sf"/>
</dbReference>
<comment type="subcellular location">
    <subcellularLocation>
        <location evidence="1 6">Membrane</location>
        <topology evidence="1 6">Multi-pass membrane protein</topology>
    </subcellularLocation>
</comment>
<evidence type="ECO:0000256" key="6">
    <source>
        <dbReference type="RuleBase" id="RU361216"/>
    </source>
</evidence>
<sequence length="436" mass="47080">MGKEFEAGETRETWRPDSSRSVDVQDVPATPVAEPKKPWWHPIKEPGSAAQIVISAVLAIAIGLAVTSTVDSVPEACTAILAIPGTTWLRALRATVLPLIITSLILAIQSLRDLGTGNGALIAKWTLGYYLITTIIAIVFSILTVALGWSRLMVPVQGEDREESEPDGEKVQPHEAVVLLFETLIPQNIFNALAEDTLLSVMVVSIIVGYLLKRDSPIFRVVKEIEEMVIRIIIFLIKLAPIGVFFLILPNMFKLDISEIGQNLGVLIGAALSGMFIHMFITLSIIFAVLGVPITVTKFAVPVGCLVNMDGTAIYFPVVVTFMAATQGITLDAAQYVIIMLLSTLATIGASPIPSSSLVLTVMICEAVNVPITGIYAVVVAIDWFLDRFRTAVNVSGDCYAAKVVAKMTGIKDSDDEYDEEVVEGVAVRREGNEQA</sequence>
<dbReference type="PANTHER" id="PTHR11958">
    <property type="entry name" value="SODIUM/DICARBOXYLATE SYMPORTER-RELATED"/>
    <property type="match status" value="1"/>
</dbReference>
<reference evidence="8 9" key="1">
    <citation type="submission" date="2015-05" db="EMBL/GenBank/DDBJ databases">
        <title>Distinctive expansion of gene families associated with plant cell wall degradation and secondary metabolism in the genomes of grapevine trunk pathogens.</title>
        <authorList>
            <person name="Lawrence D.P."/>
            <person name="Travadon R."/>
            <person name="Rolshausen P.E."/>
            <person name="Baumgartner K."/>
        </authorList>
    </citation>
    <scope>NUCLEOTIDE SEQUENCE [LARGE SCALE GENOMIC DNA]</scope>
    <source>
        <strain evidence="8">DA912</strain>
    </source>
</reference>
<feature type="transmembrane region" description="Helical" evidence="6">
    <location>
        <begin position="336"/>
        <end position="353"/>
    </location>
</feature>
<reference evidence="8 9" key="2">
    <citation type="submission" date="2015-05" db="EMBL/GenBank/DDBJ databases">
        <authorList>
            <person name="Morales-Cruz A."/>
            <person name="Amrine K.C."/>
            <person name="Cantu D."/>
        </authorList>
    </citation>
    <scope>NUCLEOTIDE SEQUENCE [LARGE SCALE GENOMIC DNA]</scope>
    <source>
        <strain evidence="8">DA912</strain>
    </source>
</reference>
<keyword evidence="2 6" id="KW-0813">Transport</keyword>
<comment type="similarity">
    <text evidence="6">Belongs to the dicarboxylate/amino acid:cation symporter (DAACS) (TC 2.A.23) family.</text>
</comment>
<feature type="transmembrane region" description="Helical" evidence="6">
    <location>
        <begin position="128"/>
        <end position="149"/>
    </location>
</feature>
<feature type="compositionally biased region" description="Basic and acidic residues" evidence="7">
    <location>
        <begin position="1"/>
        <end position="20"/>
    </location>
</feature>
<keyword evidence="3 6" id="KW-0812">Transmembrane</keyword>
<dbReference type="EMBL" id="LCUC01000292">
    <property type="protein sequence ID" value="KKY32674.1"/>
    <property type="molecule type" value="Genomic_DNA"/>
</dbReference>
<feature type="transmembrane region" description="Helical" evidence="6">
    <location>
        <begin position="49"/>
        <end position="70"/>
    </location>
</feature>
<dbReference type="PRINTS" id="PR00173">
    <property type="entry name" value="EDTRNSPORT"/>
</dbReference>
<comment type="caution">
    <text evidence="8">The sequence shown here is derived from an EMBL/GenBank/DDBJ whole genome shotgun (WGS) entry which is preliminary data.</text>
</comment>
<dbReference type="STRING" id="1214573.A0A0G2FEU7"/>
<feature type="region of interest" description="Disordered" evidence="7">
    <location>
        <begin position="1"/>
        <end position="28"/>
    </location>
</feature>
<evidence type="ECO:0000256" key="4">
    <source>
        <dbReference type="ARBA" id="ARBA00022989"/>
    </source>
</evidence>